<feature type="transmembrane region" description="Helical" evidence="1">
    <location>
        <begin position="43"/>
        <end position="67"/>
    </location>
</feature>
<dbReference type="AlphaFoldDB" id="A0A9Q5HUD8"/>
<feature type="transmembrane region" description="Helical" evidence="1">
    <location>
        <begin position="212"/>
        <end position="234"/>
    </location>
</feature>
<comment type="caution">
    <text evidence="2">The sequence shown here is derived from an EMBL/GenBank/DDBJ whole genome shotgun (WGS) entry which is preliminary data.</text>
</comment>
<feature type="transmembrane region" description="Helical" evidence="1">
    <location>
        <begin position="18"/>
        <end position="36"/>
    </location>
</feature>
<feature type="transmembrane region" description="Helical" evidence="1">
    <location>
        <begin position="101"/>
        <end position="121"/>
    </location>
</feature>
<feature type="transmembrane region" description="Helical" evidence="1">
    <location>
        <begin position="184"/>
        <end position="200"/>
    </location>
</feature>
<keyword evidence="1" id="KW-0472">Membrane</keyword>
<evidence type="ECO:0000313" key="3">
    <source>
        <dbReference type="Proteomes" id="UP000757232"/>
    </source>
</evidence>
<feature type="transmembrane region" description="Helical" evidence="1">
    <location>
        <begin position="240"/>
        <end position="262"/>
    </location>
</feature>
<accession>A0A9Q5HUD8</accession>
<organism evidence="2 3">
    <name type="scientific">Sanghuangporus baumii</name>
    <name type="common">Phellinus baumii</name>
    <dbReference type="NCBI Taxonomy" id="108892"/>
    <lineage>
        <taxon>Eukaryota</taxon>
        <taxon>Fungi</taxon>
        <taxon>Dikarya</taxon>
        <taxon>Basidiomycota</taxon>
        <taxon>Agaricomycotina</taxon>
        <taxon>Agaricomycetes</taxon>
        <taxon>Hymenochaetales</taxon>
        <taxon>Hymenochaetaceae</taxon>
        <taxon>Sanghuangporus</taxon>
    </lineage>
</organism>
<keyword evidence="1" id="KW-1133">Transmembrane helix</keyword>
<name>A0A9Q5HUD8_SANBA</name>
<dbReference type="OrthoDB" id="3263941at2759"/>
<sequence>MLASFTANHFRDNRLEDVVFIVLHVYLVLVTIYALARESIPHIIFIFVARCLSTVWALARFIVTFLVKTSLVRLVDQARCGSEDQFFGIDFFRHRHIAEGALLGGSVLSIVTEAYFAYKLCHIYNKRPWRAVQVSSEMRRMYRVLLGFSVVAQVAGIILPATMAFFVDQILNTYFSSIVKDHKYIYGAVLVFMAVGWFALRREWKRVTSVFLGFGVVFLCSLLAGLGSAMFIWTFTTWRFFGTLYICSVILIIAAVLLAALCRNNFDKNLDHYLMVQNRLSASDFPHAHFEKDNELDQCHIPDFWDPEQDRRSACEKVNCDSYPEKRYESD</sequence>
<reference evidence="2" key="1">
    <citation type="submission" date="2016-06" db="EMBL/GenBank/DDBJ databases">
        <title>Draft Genome sequence of the fungus Inonotus baumii.</title>
        <authorList>
            <person name="Zhu H."/>
            <person name="Lin W."/>
        </authorList>
    </citation>
    <scope>NUCLEOTIDE SEQUENCE</scope>
    <source>
        <strain evidence="2">821</strain>
    </source>
</reference>
<dbReference type="Proteomes" id="UP000757232">
    <property type="component" value="Unassembled WGS sequence"/>
</dbReference>
<keyword evidence="1" id="KW-0812">Transmembrane</keyword>
<evidence type="ECO:0000256" key="1">
    <source>
        <dbReference type="SAM" id="Phobius"/>
    </source>
</evidence>
<protein>
    <submittedName>
        <fullName evidence="2">Uncharacterized protein</fullName>
    </submittedName>
</protein>
<proteinExistence type="predicted"/>
<feature type="transmembrane region" description="Helical" evidence="1">
    <location>
        <begin position="142"/>
        <end position="164"/>
    </location>
</feature>
<gene>
    <name evidence="2" type="ORF">A7U60_g6772</name>
</gene>
<keyword evidence="3" id="KW-1185">Reference proteome</keyword>
<dbReference type="EMBL" id="LNZH02000204">
    <property type="protein sequence ID" value="OCB86183.1"/>
    <property type="molecule type" value="Genomic_DNA"/>
</dbReference>
<evidence type="ECO:0000313" key="2">
    <source>
        <dbReference type="EMBL" id="OCB86183.1"/>
    </source>
</evidence>